<evidence type="ECO:0000313" key="3">
    <source>
        <dbReference type="EMBL" id="MBA0807908.1"/>
    </source>
</evidence>
<reference evidence="3 4" key="1">
    <citation type="journal article" date="2019" name="Genome Biol. Evol.">
        <title>Insights into the evolution of the New World diploid cottons (Gossypium, subgenus Houzingenia) based on genome sequencing.</title>
        <authorList>
            <person name="Grover C.E."/>
            <person name="Arick M.A. 2nd"/>
            <person name="Thrash A."/>
            <person name="Conover J.L."/>
            <person name="Sanders W.S."/>
            <person name="Peterson D.G."/>
            <person name="Frelichowski J.E."/>
            <person name="Scheffler J.A."/>
            <person name="Scheffler B.E."/>
            <person name="Wendel J.F."/>
        </authorList>
    </citation>
    <scope>NUCLEOTIDE SEQUENCE [LARGE SCALE GENOMIC DNA]</scope>
    <source>
        <strain evidence="3">0</strain>
        <tissue evidence="3">Leaf</tissue>
    </source>
</reference>
<feature type="region of interest" description="Disordered" evidence="1">
    <location>
        <begin position="25"/>
        <end position="45"/>
    </location>
</feature>
<keyword evidence="2" id="KW-0732">Signal</keyword>
<feature type="chain" id="PRO_5029582198" evidence="2">
    <location>
        <begin position="19"/>
        <end position="45"/>
    </location>
</feature>
<sequence>MKLLNLFFMLAMVMDLAAITLSASTSENSDHRLADSQMATSFGGA</sequence>
<name>A0A7J9HE38_9ROSI</name>
<proteinExistence type="predicted"/>
<keyword evidence="4" id="KW-1185">Reference proteome</keyword>
<protein>
    <submittedName>
        <fullName evidence="3">Uncharacterized protein</fullName>
    </submittedName>
</protein>
<comment type="caution">
    <text evidence="3">The sequence shown here is derived from an EMBL/GenBank/DDBJ whole genome shotgun (WGS) entry which is preliminary data.</text>
</comment>
<evidence type="ECO:0000256" key="1">
    <source>
        <dbReference type="SAM" id="MobiDB-lite"/>
    </source>
</evidence>
<dbReference type="EMBL" id="JABFAD010000009">
    <property type="protein sequence ID" value="MBA0807908.1"/>
    <property type="molecule type" value="Genomic_DNA"/>
</dbReference>
<feature type="non-terminal residue" evidence="3">
    <location>
        <position position="45"/>
    </location>
</feature>
<dbReference type="Proteomes" id="UP000593560">
    <property type="component" value="Unassembled WGS sequence"/>
</dbReference>
<feature type="signal peptide" evidence="2">
    <location>
        <begin position="1"/>
        <end position="18"/>
    </location>
</feature>
<evidence type="ECO:0000256" key="2">
    <source>
        <dbReference type="SAM" id="SignalP"/>
    </source>
</evidence>
<dbReference type="AlphaFoldDB" id="A0A7J9HE38"/>
<evidence type="ECO:0000313" key="4">
    <source>
        <dbReference type="Proteomes" id="UP000593560"/>
    </source>
</evidence>
<gene>
    <name evidence="3" type="ORF">Gohar_023683</name>
</gene>
<organism evidence="3 4">
    <name type="scientific">Gossypium harknessii</name>
    <dbReference type="NCBI Taxonomy" id="34285"/>
    <lineage>
        <taxon>Eukaryota</taxon>
        <taxon>Viridiplantae</taxon>
        <taxon>Streptophyta</taxon>
        <taxon>Embryophyta</taxon>
        <taxon>Tracheophyta</taxon>
        <taxon>Spermatophyta</taxon>
        <taxon>Magnoliopsida</taxon>
        <taxon>eudicotyledons</taxon>
        <taxon>Gunneridae</taxon>
        <taxon>Pentapetalae</taxon>
        <taxon>rosids</taxon>
        <taxon>malvids</taxon>
        <taxon>Malvales</taxon>
        <taxon>Malvaceae</taxon>
        <taxon>Malvoideae</taxon>
        <taxon>Gossypium</taxon>
    </lineage>
</organism>
<accession>A0A7J9HE38</accession>